<dbReference type="Gene3D" id="3.30.450.20">
    <property type="entry name" value="PAS domain"/>
    <property type="match status" value="1"/>
</dbReference>
<dbReference type="GO" id="GO:0006935">
    <property type="term" value="P:chemotaxis"/>
    <property type="evidence" value="ECO:0007669"/>
    <property type="project" value="UniProtKB-ARBA"/>
</dbReference>
<sequence length="701" mass="74666">MENLRPPFSFVLAALGTALTLLAAGLALPGGIMWAVIALCCGLALTAVAVAYDLRARAVLLEQLRTDLAAQGPVRLRDDLRARGVAPHPALEVAARLEADATQLHKAFELMTAPVLLLDASGRIARASKGVVTLAGLSEERMVGRSPAEALAGGGGGSGTTRAALDFMPVPPTTSMHRDVELATTSGVSLSLQAHSESLVDGAGTLTGAVVALFDHSDARRECSALELRQQELLATGADISGLAQRVASASEELSASSDEQARGAVRQKEQSSSVATAMEQMRHTVLEVARNASATSDAARGARDDATAGAALVQHAVEGINAVAESAERLATELDQLDGQAGEIGRIIGVINDIADQTNLLALNAAIEAARAGDAGRGFAVVADEVRKLAEKTMSATKEVEQAVRTIQQRSHDAMQSMQVTGGQVTESTRLSNEAGQAISRITVRIQDMVERVAQIATAAEQQSASAEEVTGAVEAIASVAGESETGAVQASAATRDLAGLSQELLTLAVRFSEAKVDATKLWKSQGQMRGVLPKLMQEFAVGNYGRDVVAKMLEAMGNPVFLATANYPDQVLKQMAHELSRITGDSSREVFRKLGRYTMDGFYRMYRRYFKTNDLKELYLGMDALHKQLTKDYPGINPPAFTYEDRGDTLVMTYRSSRALFEYFEGIVLGAADFMKRKVDVRLTPQGEHVARAEIRFLD</sequence>
<dbReference type="GO" id="GO:0016020">
    <property type="term" value="C:membrane"/>
    <property type="evidence" value="ECO:0007669"/>
    <property type="project" value="UniProtKB-SubCell"/>
</dbReference>
<keyword evidence="6" id="KW-1133">Transmembrane helix</keyword>
<comment type="subcellular location">
    <subcellularLocation>
        <location evidence="1">Membrane</location>
    </subcellularLocation>
</comment>
<dbReference type="GO" id="GO:0020037">
    <property type="term" value="F:heme binding"/>
    <property type="evidence" value="ECO:0007669"/>
    <property type="project" value="InterPro"/>
</dbReference>
<dbReference type="Gene3D" id="1.10.287.950">
    <property type="entry name" value="Methyl-accepting chemotaxis protein"/>
    <property type="match status" value="1"/>
</dbReference>
<dbReference type="InterPro" id="IPR000014">
    <property type="entry name" value="PAS"/>
</dbReference>
<feature type="domain" description="Methyl-accepting transducer" evidence="7">
    <location>
        <begin position="243"/>
        <end position="479"/>
    </location>
</feature>
<feature type="domain" description="PAS" evidence="8">
    <location>
        <begin position="100"/>
        <end position="146"/>
    </location>
</feature>
<dbReference type="OrthoDB" id="9816383at2"/>
<keyword evidence="6" id="KW-0812">Transmembrane</keyword>
<dbReference type="EMBL" id="CP001197">
    <property type="protein sequence ID" value="ACL07427.1"/>
    <property type="molecule type" value="Genomic_DNA"/>
</dbReference>
<dbReference type="SMART" id="SM00283">
    <property type="entry name" value="MA"/>
    <property type="match status" value="1"/>
</dbReference>
<keyword evidence="6" id="KW-0472">Membrane</keyword>
<dbReference type="SUPFAM" id="SSF55785">
    <property type="entry name" value="PYP-like sensor domain (PAS domain)"/>
    <property type="match status" value="1"/>
</dbReference>
<evidence type="ECO:0000256" key="5">
    <source>
        <dbReference type="SAM" id="MobiDB-lite"/>
    </source>
</evidence>
<dbReference type="PROSITE" id="PS50112">
    <property type="entry name" value="PAS"/>
    <property type="match status" value="1"/>
</dbReference>
<dbReference type="Pfam" id="PF00015">
    <property type="entry name" value="MCPsignal"/>
    <property type="match status" value="1"/>
</dbReference>
<dbReference type="Gene3D" id="3.90.1520.10">
    <property type="entry name" value="H-NOX domain"/>
    <property type="match status" value="1"/>
</dbReference>
<gene>
    <name evidence="9" type="ordered locus">DvMF_0470</name>
</gene>
<keyword evidence="2 4" id="KW-0807">Transducer</keyword>
<dbReference type="eggNOG" id="COG0840">
    <property type="taxonomic scope" value="Bacteria"/>
</dbReference>
<dbReference type="AlphaFoldDB" id="B8DKJ8"/>
<evidence type="ECO:0000256" key="6">
    <source>
        <dbReference type="SAM" id="Phobius"/>
    </source>
</evidence>
<dbReference type="InterPro" id="IPR038158">
    <property type="entry name" value="H-NOX_domain_sf"/>
</dbReference>
<evidence type="ECO:0000259" key="7">
    <source>
        <dbReference type="PROSITE" id="PS50111"/>
    </source>
</evidence>
<dbReference type="InterPro" id="IPR004089">
    <property type="entry name" value="MCPsignal_dom"/>
</dbReference>
<dbReference type="InterPro" id="IPR011644">
    <property type="entry name" value="Heme_NO-bd"/>
</dbReference>
<evidence type="ECO:0000259" key="8">
    <source>
        <dbReference type="PROSITE" id="PS50112"/>
    </source>
</evidence>
<name>B8DKJ8_NITV9</name>
<evidence type="ECO:0000256" key="3">
    <source>
        <dbReference type="ARBA" id="ARBA00029447"/>
    </source>
</evidence>
<dbReference type="Pfam" id="PF07700">
    <property type="entry name" value="HNOB"/>
    <property type="match status" value="1"/>
</dbReference>
<dbReference type="PANTHER" id="PTHR32089:SF112">
    <property type="entry name" value="LYSOZYME-LIKE PROTEIN-RELATED"/>
    <property type="match status" value="1"/>
</dbReference>
<dbReference type="HOGENOM" id="CLU_000445_107_27_7"/>
<feature type="transmembrane region" description="Helical" evidence="6">
    <location>
        <begin position="33"/>
        <end position="54"/>
    </location>
</feature>
<evidence type="ECO:0000256" key="1">
    <source>
        <dbReference type="ARBA" id="ARBA00004370"/>
    </source>
</evidence>
<dbReference type="PROSITE" id="PS50111">
    <property type="entry name" value="CHEMOTAXIS_TRANSDUC_2"/>
    <property type="match status" value="1"/>
</dbReference>
<feature type="region of interest" description="Disordered" evidence="5">
    <location>
        <begin position="253"/>
        <end position="276"/>
    </location>
</feature>
<evidence type="ECO:0000256" key="4">
    <source>
        <dbReference type="PROSITE-ProRule" id="PRU00284"/>
    </source>
</evidence>
<evidence type="ECO:0000313" key="9">
    <source>
        <dbReference type="EMBL" id="ACL07427.1"/>
    </source>
</evidence>
<comment type="similarity">
    <text evidence="3">Belongs to the methyl-accepting chemotaxis (MCP) protein family.</text>
</comment>
<dbReference type="STRING" id="883.DvMF_0470"/>
<evidence type="ECO:0000256" key="2">
    <source>
        <dbReference type="ARBA" id="ARBA00023224"/>
    </source>
</evidence>
<dbReference type="KEGG" id="dvm:DvMF_0470"/>
<proteinExistence type="inferred from homology"/>
<protein>
    <submittedName>
        <fullName evidence="9">Methyl-accepting chemotaxis sensory transducer with Pas/Pac sensor</fullName>
    </submittedName>
</protein>
<dbReference type="SUPFAM" id="SSF58104">
    <property type="entry name" value="Methyl-accepting chemotaxis protein (MCP) signaling domain"/>
    <property type="match status" value="1"/>
</dbReference>
<reference evidence="9" key="1">
    <citation type="submission" date="2008-10" db="EMBL/GenBank/DDBJ databases">
        <title>Complete sequence of Desulfovibrio vulgaris str. 'Miyazaki F'.</title>
        <authorList>
            <person name="Lucas S."/>
            <person name="Copeland A."/>
            <person name="Lapidus A."/>
            <person name="Glavina del Rio T."/>
            <person name="Dalin E."/>
            <person name="Tice H."/>
            <person name="Bruce D."/>
            <person name="Goodwin L."/>
            <person name="Pitluck S."/>
            <person name="Sims D."/>
            <person name="Brettin T."/>
            <person name="Detter J.C."/>
            <person name="Han C."/>
            <person name="Larimer F."/>
            <person name="Land M."/>
            <person name="Hauser L."/>
            <person name="Kyrpides N."/>
            <person name="Mikhailova N."/>
            <person name="Hazen T.C."/>
            <person name="Richardson P."/>
        </authorList>
    </citation>
    <scope>NUCLEOTIDE SEQUENCE</scope>
    <source>
        <strain evidence="9">Miyazaki F</strain>
    </source>
</reference>
<dbReference type="CDD" id="cd11386">
    <property type="entry name" value="MCP_signal"/>
    <property type="match status" value="1"/>
</dbReference>
<dbReference type="FunFam" id="1.10.287.950:FF:000001">
    <property type="entry name" value="Methyl-accepting chemotaxis sensory transducer"/>
    <property type="match status" value="1"/>
</dbReference>
<organism evidence="9">
    <name type="scientific">Nitratidesulfovibrio vulgaris (strain DSM 19637 / Miyazaki F)</name>
    <name type="common">Desulfovibrio vulgaris</name>
    <dbReference type="NCBI Taxonomy" id="883"/>
    <lineage>
        <taxon>Bacteria</taxon>
        <taxon>Pseudomonadati</taxon>
        <taxon>Thermodesulfobacteriota</taxon>
        <taxon>Desulfovibrionia</taxon>
        <taxon>Desulfovibrionales</taxon>
        <taxon>Desulfovibrionaceae</taxon>
        <taxon>Nitratidesulfovibrio</taxon>
    </lineage>
</organism>
<dbReference type="GO" id="GO:0007165">
    <property type="term" value="P:signal transduction"/>
    <property type="evidence" value="ECO:0007669"/>
    <property type="project" value="UniProtKB-KW"/>
</dbReference>
<dbReference type="SUPFAM" id="SSF111126">
    <property type="entry name" value="Ligand-binding domain in the NO signalling and Golgi transport"/>
    <property type="match status" value="1"/>
</dbReference>
<dbReference type="PANTHER" id="PTHR32089">
    <property type="entry name" value="METHYL-ACCEPTING CHEMOTAXIS PROTEIN MCPB"/>
    <property type="match status" value="1"/>
</dbReference>
<dbReference type="InterPro" id="IPR024096">
    <property type="entry name" value="NO_sig/Golgi_transp_ligand-bd"/>
</dbReference>
<dbReference type="InterPro" id="IPR035965">
    <property type="entry name" value="PAS-like_dom_sf"/>
</dbReference>
<accession>B8DKJ8</accession>